<organism evidence="1 2">
    <name type="scientific">Panagrolaimus sp. PS1159</name>
    <dbReference type="NCBI Taxonomy" id="55785"/>
    <lineage>
        <taxon>Eukaryota</taxon>
        <taxon>Metazoa</taxon>
        <taxon>Ecdysozoa</taxon>
        <taxon>Nematoda</taxon>
        <taxon>Chromadorea</taxon>
        <taxon>Rhabditida</taxon>
        <taxon>Tylenchina</taxon>
        <taxon>Panagrolaimomorpha</taxon>
        <taxon>Panagrolaimoidea</taxon>
        <taxon>Panagrolaimidae</taxon>
        <taxon>Panagrolaimus</taxon>
    </lineage>
</organism>
<name>A0AC35EZW6_9BILA</name>
<proteinExistence type="predicted"/>
<protein>
    <submittedName>
        <fullName evidence="2">Uncharacterized protein</fullName>
    </submittedName>
</protein>
<evidence type="ECO:0000313" key="2">
    <source>
        <dbReference type="WBParaSite" id="PS1159_v2.g1240.t1"/>
    </source>
</evidence>
<sequence>MEPICDSNPCSIAGSMVSINENPVDFNCLYTATATCTSAILQIQFNNIAPLYVSPQPLICDSTTGRYTYTDSGSVQQQITAVDCVCDPNPCGTLTGSLVTVSAPTPDASCIYTATATCDNPYPRVVQYNGGGVLYMSPQTLTCDTGTAQYTYTDGGGVQQQIATIDCVCDLSPCPTLTGSMVTVSTPTADAACTYTATATCTNPREIQYNGGGVTFMSPQTLTCDAGTSQYTYDNAGTPTQVNTIDCICEANPCPSPTLGAMASLSTATADATCIYTTDAMCTPATFSVQFNGSPPPLISPQTLTCDTGLMQYTYDNAGTPTQVNTIDCVCDVNPCPTIPAGTKVLTSPPMGDGSCEYTVMADCMKDPSAVAVFRFNGAATDVIGPLTWTCDPTTMQYTYDNAGTPTQINTVECVCGDKCFVNRGPTVTAGGPEPLDMTTCIYTRMITCDPGYTMVELRQTPGSPGDFYTPPTPMRCPGGIPNWQYELTPGNWVP</sequence>
<reference evidence="2" key="1">
    <citation type="submission" date="2022-11" db="UniProtKB">
        <authorList>
            <consortium name="WormBaseParasite"/>
        </authorList>
    </citation>
    <scope>IDENTIFICATION</scope>
</reference>
<accession>A0AC35EZW6</accession>
<dbReference type="Proteomes" id="UP000887580">
    <property type="component" value="Unplaced"/>
</dbReference>
<dbReference type="WBParaSite" id="PS1159_v2.g1240.t1">
    <property type="protein sequence ID" value="PS1159_v2.g1240.t1"/>
    <property type="gene ID" value="PS1159_v2.g1240"/>
</dbReference>
<evidence type="ECO:0000313" key="1">
    <source>
        <dbReference type="Proteomes" id="UP000887580"/>
    </source>
</evidence>